<protein>
    <submittedName>
        <fullName evidence="1">Uncharacterized protein</fullName>
    </submittedName>
</protein>
<sequence>MDDSTNSIQEDFHFGNGSAMIQSILRGVPFLSTVTSGGVFSCCWKRCLLEMESTEVGEGFHAVGGCKFLAPSTSQLHPSQSLARQLCAAKSWYISLGIEEQCSAKTEDEATAPAPSA</sequence>
<keyword evidence="2" id="KW-1185">Reference proteome</keyword>
<dbReference type="Proteomes" id="UP001163321">
    <property type="component" value="Chromosome 9"/>
</dbReference>
<proteinExistence type="predicted"/>
<accession>A0ACC0VIA2</accession>
<evidence type="ECO:0000313" key="2">
    <source>
        <dbReference type="Proteomes" id="UP001163321"/>
    </source>
</evidence>
<dbReference type="EMBL" id="CM047588">
    <property type="protein sequence ID" value="KAI9905937.1"/>
    <property type="molecule type" value="Genomic_DNA"/>
</dbReference>
<organism evidence="1 2">
    <name type="scientific">Peronosclerospora sorghi</name>
    <dbReference type="NCBI Taxonomy" id="230839"/>
    <lineage>
        <taxon>Eukaryota</taxon>
        <taxon>Sar</taxon>
        <taxon>Stramenopiles</taxon>
        <taxon>Oomycota</taxon>
        <taxon>Peronosporomycetes</taxon>
        <taxon>Peronosporales</taxon>
        <taxon>Peronosporaceae</taxon>
        <taxon>Peronosclerospora</taxon>
    </lineage>
</organism>
<name>A0ACC0VIA2_9STRA</name>
<comment type="caution">
    <text evidence="1">The sequence shown here is derived from an EMBL/GenBank/DDBJ whole genome shotgun (WGS) entry which is preliminary data.</text>
</comment>
<reference evidence="1 2" key="1">
    <citation type="journal article" date="2022" name="bioRxiv">
        <title>The genome of the oomycete Peronosclerospora sorghi, a cosmopolitan pathogen of maize and sorghum, is inflated with dispersed pseudogenes.</title>
        <authorList>
            <person name="Fletcher K."/>
            <person name="Martin F."/>
            <person name="Isakeit T."/>
            <person name="Cavanaugh K."/>
            <person name="Magill C."/>
            <person name="Michelmore R."/>
        </authorList>
    </citation>
    <scope>NUCLEOTIDE SEQUENCE [LARGE SCALE GENOMIC DNA]</scope>
    <source>
        <strain evidence="1">P6</strain>
    </source>
</reference>
<gene>
    <name evidence="1" type="ORF">PsorP6_013633</name>
</gene>
<evidence type="ECO:0000313" key="1">
    <source>
        <dbReference type="EMBL" id="KAI9905937.1"/>
    </source>
</evidence>